<dbReference type="InterPro" id="IPR029063">
    <property type="entry name" value="SAM-dependent_MTases_sf"/>
</dbReference>
<evidence type="ECO:0000259" key="12">
    <source>
        <dbReference type="PROSITE" id="PS51684"/>
    </source>
</evidence>
<dbReference type="PANTHER" id="PTHR23245:SF36">
    <property type="entry name" value="TRNA (GUANINE(37)-N1)-METHYLTRANSFERASE"/>
    <property type="match status" value="1"/>
</dbReference>
<dbReference type="HAMAP" id="MF_03152">
    <property type="entry name" value="TRM5"/>
    <property type="match status" value="1"/>
</dbReference>
<evidence type="ECO:0000313" key="14">
    <source>
        <dbReference type="Proteomes" id="UP001050691"/>
    </source>
</evidence>
<comment type="subunit">
    <text evidence="10">Monomer.</text>
</comment>
<keyword evidence="2 10" id="KW-0963">Cytoplasm</keyword>
<evidence type="ECO:0000256" key="8">
    <source>
        <dbReference type="ARBA" id="ARBA00023242"/>
    </source>
</evidence>
<keyword evidence="14" id="KW-1185">Reference proteome</keyword>
<dbReference type="Pfam" id="PF02475">
    <property type="entry name" value="TRM5-TYW2_MTfase"/>
    <property type="match status" value="1"/>
</dbReference>
<evidence type="ECO:0000313" key="13">
    <source>
        <dbReference type="EMBL" id="GJJ13231.1"/>
    </source>
</evidence>
<keyword evidence="4 10" id="KW-0808">Transferase</keyword>
<evidence type="ECO:0000256" key="10">
    <source>
        <dbReference type="HAMAP-Rule" id="MF_03152"/>
    </source>
</evidence>
<comment type="function">
    <text evidence="10">Specifically methylates the N1 position of guanosine-37 in various cytoplasmic and mitochondrial tRNAs. Methylation is not dependent on the nature of the nucleoside 5' of the target nucleoside. This is the first step in the biosynthesis of wybutosine (yW), a modified base adjacent to the anticodon of tRNAs and required for accurate decoding.</text>
</comment>
<feature type="binding site" evidence="10">
    <location>
        <begin position="269"/>
        <end position="270"/>
    </location>
    <ligand>
        <name>S-adenosyl-L-methionine</name>
        <dbReference type="ChEBI" id="CHEBI:59789"/>
    </ligand>
</feature>
<reference evidence="13" key="1">
    <citation type="submission" date="2021-10" db="EMBL/GenBank/DDBJ databases">
        <title>De novo Genome Assembly of Clathrus columnatus (Basidiomycota, Fungi) Using Illumina and Nanopore Sequence Data.</title>
        <authorList>
            <person name="Ogiso-Tanaka E."/>
            <person name="Itagaki H."/>
            <person name="Hosoya T."/>
            <person name="Hosaka K."/>
        </authorList>
    </citation>
    <scope>NUCLEOTIDE SEQUENCE</scope>
    <source>
        <strain evidence="13">MO-923</strain>
    </source>
</reference>
<dbReference type="GO" id="GO:0052906">
    <property type="term" value="F:tRNA (guanine(37)-N1)-methyltransferase activity"/>
    <property type="evidence" value="ECO:0007669"/>
    <property type="project" value="UniProtKB-UniRule"/>
</dbReference>
<dbReference type="PROSITE" id="PS51684">
    <property type="entry name" value="SAM_MT_TRM5_TYW2"/>
    <property type="match status" value="1"/>
</dbReference>
<evidence type="ECO:0000256" key="11">
    <source>
        <dbReference type="SAM" id="MobiDB-lite"/>
    </source>
</evidence>
<evidence type="ECO:0000256" key="6">
    <source>
        <dbReference type="ARBA" id="ARBA00022694"/>
    </source>
</evidence>
<dbReference type="SUPFAM" id="SSF53335">
    <property type="entry name" value="S-adenosyl-L-methionine-dependent methyltransferases"/>
    <property type="match status" value="1"/>
</dbReference>
<gene>
    <name evidence="10" type="primary">TRM5</name>
    <name evidence="13" type="ORF">Clacol_007482</name>
</gene>
<evidence type="ECO:0000256" key="5">
    <source>
        <dbReference type="ARBA" id="ARBA00022691"/>
    </source>
</evidence>
<evidence type="ECO:0000256" key="3">
    <source>
        <dbReference type="ARBA" id="ARBA00022603"/>
    </source>
</evidence>
<protein>
    <recommendedName>
        <fullName evidence="10">tRNA (guanine(37)-N1)-methyltransferase</fullName>
        <ecNumber evidence="10">2.1.1.228</ecNumber>
    </recommendedName>
    <alternativeName>
        <fullName evidence="10">M1G-methyltransferase</fullName>
    </alternativeName>
    <alternativeName>
        <fullName evidence="10">tRNA [GM37] methyltransferase</fullName>
    </alternativeName>
    <alternativeName>
        <fullName evidence="10">tRNA methyltransferase 5</fullName>
    </alternativeName>
</protein>
<keyword evidence="7 10" id="KW-0496">Mitochondrion</keyword>
<evidence type="ECO:0000256" key="4">
    <source>
        <dbReference type="ARBA" id="ARBA00022679"/>
    </source>
</evidence>
<keyword evidence="3 10" id="KW-0489">Methyltransferase</keyword>
<organism evidence="13 14">
    <name type="scientific">Clathrus columnatus</name>
    <dbReference type="NCBI Taxonomy" id="1419009"/>
    <lineage>
        <taxon>Eukaryota</taxon>
        <taxon>Fungi</taxon>
        <taxon>Dikarya</taxon>
        <taxon>Basidiomycota</taxon>
        <taxon>Agaricomycotina</taxon>
        <taxon>Agaricomycetes</taxon>
        <taxon>Phallomycetidae</taxon>
        <taxon>Phallales</taxon>
        <taxon>Clathraceae</taxon>
        <taxon>Clathrus</taxon>
    </lineage>
</organism>
<feature type="binding site" evidence="10">
    <location>
        <begin position="297"/>
        <end position="298"/>
    </location>
    <ligand>
        <name>S-adenosyl-L-methionine</name>
        <dbReference type="ChEBI" id="CHEBI:59789"/>
    </ligand>
</feature>
<dbReference type="InterPro" id="IPR056744">
    <property type="entry name" value="TRM5/TYW2-like_N"/>
</dbReference>
<dbReference type="Gene3D" id="3.30.300.110">
    <property type="entry name" value="Met-10+ protein-like domains"/>
    <property type="match status" value="1"/>
</dbReference>
<dbReference type="Gene3D" id="3.40.50.150">
    <property type="entry name" value="Vaccinia Virus protein VP39"/>
    <property type="match status" value="1"/>
</dbReference>
<dbReference type="GO" id="GO:0070901">
    <property type="term" value="P:mitochondrial tRNA methylation"/>
    <property type="evidence" value="ECO:0007669"/>
    <property type="project" value="UniProtKB-ARBA"/>
</dbReference>
<evidence type="ECO:0000256" key="7">
    <source>
        <dbReference type="ARBA" id="ARBA00023128"/>
    </source>
</evidence>
<keyword evidence="6 10" id="KW-0819">tRNA processing</keyword>
<evidence type="ECO:0000256" key="9">
    <source>
        <dbReference type="ARBA" id="ARBA00047783"/>
    </source>
</evidence>
<proteinExistence type="inferred from homology"/>
<dbReference type="GO" id="GO:0002939">
    <property type="term" value="P:tRNA N1-guanine methylation"/>
    <property type="evidence" value="ECO:0007669"/>
    <property type="project" value="TreeGrafter"/>
</dbReference>
<dbReference type="GO" id="GO:0005759">
    <property type="term" value="C:mitochondrial matrix"/>
    <property type="evidence" value="ECO:0007669"/>
    <property type="project" value="UniProtKB-SubCell"/>
</dbReference>
<dbReference type="AlphaFoldDB" id="A0AAV5AF16"/>
<feature type="region of interest" description="Disordered" evidence="11">
    <location>
        <begin position="316"/>
        <end position="346"/>
    </location>
</feature>
<dbReference type="EMBL" id="BPWL01000008">
    <property type="protein sequence ID" value="GJJ13231.1"/>
    <property type="molecule type" value="Genomic_DNA"/>
</dbReference>
<sequence length="450" mass="51213">MYSGKQPLSIINTRPPKLSSVNQFNRNFFRKDIPLLAVRVSAPKAGIFLKTPVLKGFLLHIPKVKTVVHNESNPQERLVLLGTADQEKLSPDARTFIVQEGLEIVQYLLTLDYDYWTTDEILEAVLPENTSEGTPTSFATAGHLGLCVAHVNLKDEYLSFKNIIGQVILDKNPNIKTVVNKLNNIHTQFRFFEMELLAGVPEYIVTVNESGCKFTFDFSKVYWNSRLHHEHERLVSLFNPGDVVVDVFAGVGPFALPAAKRGCVVLANDLNPESTKWAQINVINNHLTDRIRIFCEDGATFIRRITKEVWENPFPESGEVRSATQQRRELRKQPVKQQTPPRQGSKRISHFVMNLPDSAISFLPSFKNMFSELKNHPEFPEVYQNMPVVHCYCFTRELEFEAANIDIRNRVSTALNCSIEDSGVLHFVRRVAPNKDMYCISFALPQEVLL</sequence>
<comment type="similarity">
    <text evidence="10">Belongs to the TRM5 / TYW2 family.</text>
</comment>
<evidence type="ECO:0000256" key="1">
    <source>
        <dbReference type="ARBA" id="ARBA00009775"/>
    </source>
</evidence>
<dbReference type="InterPro" id="IPR025792">
    <property type="entry name" value="tRNA_Gua_MeTrfase_euk"/>
</dbReference>
<dbReference type="FunFam" id="3.30.300.110:FF:000001">
    <property type="entry name" value="tRNA (guanine(37)-N1)-methyltransferase"/>
    <property type="match status" value="1"/>
</dbReference>
<dbReference type="GO" id="GO:0005634">
    <property type="term" value="C:nucleus"/>
    <property type="evidence" value="ECO:0007669"/>
    <property type="project" value="UniProtKB-SubCell"/>
</dbReference>
<name>A0AAV5AF16_9AGAM</name>
<comment type="similarity">
    <text evidence="1">Belongs to the class I-like SAM-binding methyltransferase superfamily. TRM5/TYW2 family.</text>
</comment>
<comment type="caution">
    <text evidence="13">The sequence shown here is derived from an EMBL/GenBank/DDBJ whole genome shotgun (WGS) entry which is preliminary data.</text>
</comment>
<accession>A0AAV5AF16</accession>
<feature type="binding site" evidence="10">
    <location>
        <position position="354"/>
    </location>
    <ligand>
        <name>S-adenosyl-L-methionine</name>
        <dbReference type="ChEBI" id="CHEBI:59789"/>
    </ligand>
</feature>
<dbReference type="EC" id="2.1.1.228" evidence="10"/>
<dbReference type="CDD" id="cd02440">
    <property type="entry name" value="AdoMet_MTases"/>
    <property type="match status" value="1"/>
</dbReference>
<dbReference type="Proteomes" id="UP001050691">
    <property type="component" value="Unassembled WGS sequence"/>
</dbReference>
<comment type="subcellular location">
    <subcellularLocation>
        <location evidence="10">Mitochondrion matrix</location>
    </subcellularLocation>
    <subcellularLocation>
        <location evidence="10">Nucleus</location>
    </subcellularLocation>
    <subcellularLocation>
        <location evidence="10">Cytoplasm</location>
    </subcellularLocation>
    <text evidence="10">Predominantly in the mitochondria and in the nucleus.</text>
</comment>
<feature type="domain" description="SAM-dependent methyltransferase TRM5/TYW2-type" evidence="12">
    <location>
        <begin position="138"/>
        <end position="446"/>
    </location>
</feature>
<feature type="binding site" evidence="10">
    <location>
        <position position="231"/>
    </location>
    <ligand>
        <name>S-adenosyl-L-methionine</name>
        <dbReference type="ChEBI" id="CHEBI:59789"/>
    </ligand>
</feature>
<evidence type="ECO:0000256" key="2">
    <source>
        <dbReference type="ARBA" id="ARBA00022490"/>
    </source>
</evidence>
<dbReference type="InterPro" id="IPR030382">
    <property type="entry name" value="MeTrfase_TRM5/TYW2"/>
</dbReference>
<keyword evidence="5 10" id="KW-0949">S-adenosyl-L-methionine</keyword>
<comment type="catalytic activity">
    <reaction evidence="9 10">
        <text>guanosine(37) in tRNA + S-adenosyl-L-methionine = N(1)-methylguanosine(37) in tRNA + S-adenosyl-L-homocysteine + H(+)</text>
        <dbReference type="Rhea" id="RHEA:36899"/>
        <dbReference type="Rhea" id="RHEA-COMP:10145"/>
        <dbReference type="Rhea" id="RHEA-COMP:10147"/>
        <dbReference type="ChEBI" id="CHEBI:15378"/>
        <dbReference type="ChEBI" id="CHEBI:57856"/>
        <dbReference type="ChEBI" id="CHEBI:59789"/>
        <dbReference type="ChEBI" id="CHEBI:73542"/>
        <dbReference type="ChEBI" id="CHEBI:74269"/>
        <dbReference type="EC" id="2.1.1.228"/>
    </reaction>
</comment>
<keyword evidence="8 10" id="KW-0539">Nucleus</keyword>
<dbReference type="Pfam" id="PF25133">
    <property type="entry name" value="TYW2_N_2"/>
    <property type="match status" value="1"/>
</dbReference>
<dbReference type="InterPro" id="IPR056743">
    <property type="entry name" value="TRM5-TYW2-like_MTfase"/>
</dbReference>
<dbReference type="PANTHER" id="PTHR23245">
    <property type="entry name" value="TRNA METHYLTRANSFERASE"/>
    <property type="match status" value="1"/>
</dbReference>